<protein>
    <recommendedName>
        <fullName evidence="7">Deacetylase sirtuin-type domain-containing protein</fullName>
    </recommendedName>
</protein>
<comment type="cofactor">
    <cofactor evidence="1">
        <name>Zn(2+)</name>
        <dbReference type="ChEBI" id="CHEBI:29105"/>
    </cofactor>
</comment>
<proteinExistence type="predicted"/>
<feature type="domain" description="Deacetylase sirtuin-type" evidence="7">
    <location>
        <begin position="1"/>
        <end position="297"/>
    </location>
</feature>
<dbReference type="InterPro" id="IPR026591">
    <property type="entry name" value="Sirtuin_cat_small_dom_sf"/>
</dbReference>
<keyword evidence="3 6" id="KW-0479">Metal-binding</keyword>
<name>A0A9W6ZD89_9STRA</name>
<evidence type="ECO:0000256" key="4">
    <source>
        <dbReference type="ARBA" id="ARBA00022833"/>
    </source>
</evidence>
<dbReference type="Gene3D" id="3.40.50.1220">
    <property type="entry name" value="TPP-binding domain"/>
    <property type="match status" value="1"/>
</dbReference>
<dbReference type="AlphaFoldDB" id="A0A9W6ZD89"/>
<feature type="binding site" evidence="6">
    <location>
        <position position="190"/>
    </location>
    <ligand>
        <name>Zn(2+)</name>
        <dbReference type="ChEBI" id="CHEBI:29105"/>
    </ligand>
</feature>
<dbReference type="EMBL" id="BRXW01000377">
    <property type="protein sequence ID" value="GMH48968.1"/>
    <property type="molecule type" value="Genomic_DNA"/>
</dbReference>
<dbReference type="Gene3D" id="3.30.1600.10">
    <property type="entry name" value="SIR2/SIRT2 'Small Domain"/>
    <property type="match status" value="1"/>
</dbReference>
<evidence type="ECO:0000256" key="5">
    <source>
        <dbReference type="ARBA" id="ARBA00023027"/>
    </source>
</evidence>
<keyword evidence="2" id="KW-0808">Transferase</keyword>
<dbReference type="OrthoDB" id="420264at2759"/>
<evidence type="ECO:0000256" key="3">
    <source>
        <dbReference type="ARBA" id="ARBA00022723"/>
    </source>
</evidence>
<dbReference type="InterPro" id="IPR003000">
    <property type="entry name" value="Sirtuin"/>
</dbReference>
<feature type="binding site" evidence="6">
    <location>
        <position position="193"/>
    </location>
    <ligand>
        <name>Zn(2+)</name>
        <dbReference type="ChEBI" id="CHEBI:29105"/>
    </ligand>
</feature>
<dbReference type="SUPFAM" id="SSF52467">
    <property type="entry name" value="DHS-like NAD/FAD-binding domain"/>
    <property type="match status" value="1"/>
</dbReference>
<dbReference type="InterPro" id="IPR026590">
    <property type="entry name" value="Ssirtuin_cat_dom"/>
</dbReference>
<dbReference type="PANTHER" id="PTHR11085:SF6">
    <property type="entry name" value="NAD-DEPENDENT PROTEIN DEACETYLASE SIRTUIN-2"/>
    <property type="match status" value="1"/>
</dbReference>
<gene>
    <name evidence="8" type="ORF">TrLO_g15498</name>
</gene>
<dbReference type="GO" id="GO:0046872">
    <property type="term" value="F:metal ion binding"/>
    <property type="evidence" value="ECO:0007669"/>
    <property type="project" value="UniProtKB-KW"/>
</dbReference>
<keyword evidence="5" id="KW-0520">NAD</keyword>
<dbReference type="InterPro" id="IPR029035">
    <property type="entry name" value="DHS-like_NAD/FAD-binding_dom"/>
</dbReference>
<dbReference type="Pfam" id="PF02146">
    <property type="entry name" value="SIR2"/>
    <property type="match status" value="1"/>
</dbReference>
<keyword evidence="9" id="KW-1185">Reference proteome</keyword>
<dbReference type="GO" id="GO:0070403">
    <property type="term" value="F:NAD+ binding"/>
    <property type="evidence" value="ECO:0007669"/>
    <property type="project" value="InterPro"/>
</dbReference>
<evidence type="ECO:0000313" key="8">
    <source>
        <dbReference type="EMBL" id="GMH48968.1"/>
    </source>
</evidence>
<sequence length="328" mass="35909">MSTKTISHVAKLLTNGSSKVILLSGAGVSTASGIPDFRSAGGMYDTLRPELLTASDKEKKLMEQDPTYVVSWDIFKTNPLPYLEVRRPFILGLHEDDIWKPTLYHAFSQLLSDKNKLLRSYTQNIDGLDYKLSIPTEKLISCHGSLATISCEGCGAPMETSTFTNLVKTQIKDIYKTDSSAPKKSTPIKCPSCSKPLVKPSTVLYGRNLPAEFHDNAQTDATAANILIVAGTSLTVFPTASLPQMAASPNMTRLVIDRDTATGFRADINIAKNPNDIMLEGDCDSVFLDIIEEAGWLEDLTKYKDSLCESSKNLLEGRLLYASKAKSE</sequence>
<feature type="binding site" evidence="6">
    <location>
        <position position="151"/>
    </location>
    <ligand>
        <name>Zn(2+)</name>
        <dbReference type="ChEBI" id="CHEBI:29105"/>
    </ligand>
</feature>
<keyword evidence="4 6" id="KW-0862">Zinc</keyword>
<dbReference type="GO" id="GO:0017136">
    <property type="term" value="F:histone deacetylase activity, NAD-dependent"/>
    <property type="evidence" value="ECO:0007669"/>
    <property type="project" value="TreeGrafter"/>
</dbReference>
<dbReference type="PROSITE" id="PS50305">
    <property type="entry name" value="SIRTUIN"/>
    <property type="match status" value="1"/>
</dbReference>
<evidence type="ECO:0000256" key="1">
    <source>
        <dbReference type="ARBA" id="ARBA00001947"/>
    </source>
</evidence>
<evidence type="ECO:0000259" key="7">
    <source>
        <dbReference type="PROSITE" id="PS50305"/>
    </source>
</evidence>
<comment type="caution">
    <text evidence="8">The sequence shown here is derived from an EMBL/GenBank/DDBJ whole genome shotgun (WGS) entry which is preliminary data.</text>
</comment>
<reference evidence="9" key="1">
    <citation type="journal article" date="2023" name="Commun. Biol.">
        <title>Genome analysis of Parmales, the sister group of diatoms, reveals the evolutionary specialization of diatoms from phago-mixotrophs to photoautotrophs.</title>
        <authorList>
            <person name="Ban H."/>
            <person name="Sato S."/>
            <person name="Yoshikawa S."/>
            <person name="Yamada K."/>
            <person name="Nakamura Y."/>
            <person name="Ichinomiya M."/>
            <person name="Sato N."/>
            <person name="Blanc-Mathieu R."/>
            <person name="Endo H."/>
            <person name="Kuwata A."/>
            <person name="Ogata H."/>
        </authorList>
    </citation>
    <scope>NUCLEOTIDE SEQUENCE [LARGE SCALE GENOMIC DNA]</scope>
    <source>
        <strain evidence="9">NIES 3700</strain>
    </source>
</reference>
<evidence type="ECO:0000256" key="6">
    <source>
        <dbReference type="PROSITE-ProRule" id="PRU00236"/>
    </source>
</evidence>
<feature type="binding site" evidence="6">
    <location>
        <position position="154"/>
    </location>
    <ligand>
        <name>Zn(2+)</name>
        <dbReference type="ChEBI" id="CHEBI:29105"/>
    </ligand>
</feature>
<dbReference type="Proteomes" id="UP001165122">
    <property type="component" value="Unassembled WGS sequence"/>
</dbReference>
<feature type="active site" description="Proton acceptor" evidence="6">
    <location>
        <position position="143"/>
    </location>
</feature>
<evidence type="ECO:0000256" key="2">
    <source>
        <dbReference type="ARBA" id="ARBA00022679"/>
    </source>
</evidence>
<organism evidence="8 9">
    <name type="scientific">Triparma laevis f. longispina</name>
    <dbReference type="NCBI Taxonomy" id="1714387"/>
    <lineage>
        <taxon>Eukaryota</taxon>
        <taxon>Sar</taxon>
        <taxon>Stramenopiles</taxon>
        <taxon>Ochrophyta</taxon>
        <taxon>Bolidophyceae</taxon>
        <taxon>Parmales</taxon>
        <taxon>Triparmaceae</taxon>
        <taxon>Triparma</taxon>
    </lineage>
</organism>
<dbReference type="PANTHER" id="PTHR11085">
    <property type="entry name" value="NAD-DEPENDENT PROTEIN DEACYLASE SIRTUIN-5, MITOCHONDRIAL-RELATED"/>
    <property type="match status" value="1"/>
</dbReference>
<accession>A0A9W6ZD89</accession>
<evidence type="ECO:0000313" key="9">
    <source>
        <dbReference type="Proteomes" id="UP001165122"/>
    </source>
</evidence>
<dbReference type="GO" id="GO:0005634">
    <property type="term" value="C:nucleus"/>
    <property type="evidence" value="ECO:0007669"/>
    <property type="project" value="TreeGrafter"/>
</dbReference>
<dbReference type="InterPro" id="IPR050134">
    <property type="entry name" value="NAD-dep_sirtuin_deacylases"/>
</dbReference>